<evidence type="ECO:0000256" key="5">
    <source>
        <dbReference type="ARBA" id="ARBA00023136"/>
    </source>
</evidence>
<dbReference type="Pfam" id="PF00884">
    <property type="entry name" value="Sulfatase"/>
    <property type="match status" value="1"/>
</dbReference>
<feature type="transmembrane region" description="Helical" evidence="6">
    <location>
        <begin position="132"/>
        <end position="150"/>
    </location>
</feature>
<evidence type="ECO:0000256" key="2">
    <source>
        <dbReference type="ARBA" id="ARBA00022475"/>
    </source>
</evidence>
<keyword evidence="3 6" id="KW-0812">Transmembrane</keyword>
<keyword evidence="4 6" id="KW-1133">Transmembrane helix</keyword>
<feature type="transmembrane region" description="Helical" evidence="6">
    <location>
        <begin position="54"/>
        <end position="74"/>
    </location>
</feature>
<organism evidence="8">
    <name type="scientific">mine drainage metagenome</name>
    <dbReference type="NCBI Taxonomy" id="410659"/>
    <lineage>
        <taxon>unclassified sequences</taxon>
        <taxon>metagenomes</taxon>
        <taxon>ecological metagenomes</taxon>
    </lineage>
</organism>
<protein>
    <submittedName>
        <fullName evidence="8">Sulfatase</fullName>
    </submittedName>
</protein>
<dbReference type="Gene3D" id="3.40.720.10">
    <property type="entry name" value="Alkaline Phosphatase, subunit A"/>
    <property type="match status" value="1"/>
</dbReference>
<dbReference type="AlphaFoldDB" id="A0A1J5STP7"/>
<dbReference type="InterPro" id="IPR000917">
    <property type="entry name" value="Sulfatase_N"/>
</dbReference>
<dbReference type="GO" id="GO:0005886">
    <property type="term" value="C:plasma membrane"/>
    <property type="evidence" value="ECO:0007669"/>
    <property type="project" value="UniProtKB-SubCell"/>
</dbReference>
<evidence type="ECO:0000256" key="6">
    <source>
        <dbReference type="SAM" id="Phobius"/>
    </source>
</evidence>
<feature type="transmembrane region" description="Helical" evidence="6">
    <location>
        <begin position="162"/>
        <end position="181"/>
    </location>
</feature>
<dbReference type="CDD" id="cd16015">
    <property type="entry name" value="LTA_synthase"/>
    <property type="match status" value="1"/>
</dbReference>
<dbReference type="EMBL" id="MLJW01000053">
    <property type="protein sequence ID" value="OIR04988.1"/>
    <property type="molecule type" value="Genomic_DNA"/>
</dbReference>
<comment type="caution">
    <text evidence="8">The sequence shown here is derived from an EMBL/GenBank/DDBJ whole genome shotgun (WGS) entry which is preliminary data.</text>
</comment>
<accession>A0A1J5STP7</accession>
<reference evidence="8" key="1">
    <citation type="submission" date="2016-10" db="EMBL/GenBank/DDBJ databases">
        <title>Sequence of Gallionella enrichment culture.</title>
        <authorList>
            <person name="Poehlein A."/>
            <person name="Muehling M."/>
            <person name="Daniel R."/>
        </authorList>
    </citation>
    <scope>NUCLEOTIDE SEQUENCE</scope>
</reference>
<keyword evidence="5 6" id="KW-0472">Membrane</keyword>
<name>A0A1J5STP7_9ZZZZ</name>
<feature type="domain" description="Sulfatase N-terminal" evidence="7">
    <location>
        <begin position="270"/>
        <end position="558"/>
    </location>
</feature>
<feature type="transmembrane region" description="Helical" evidence="6">
    <location>
        <begin position="12"/>
        <end position="34"/>
    </location>
</feature>
<dbReference type="InterPro" id="IPR017850">
    <property type="entry name" value="Alkaline_phosphatase_core_sf"/>
</dbReference>
<proteinExistence type="predicted"/>
<sequence length="810" mass="95320">MPNIKQFLQQYFRITFSFLVTLLLIRVYEYFTVASKFFIPHPYSFEIWGLFYDAWTWLIYCFVFLFIFLPVCFINLRFAKALFHTINILILIIYISLIIVFSERNIPFDHEFFTRSIKDSFLTSKQMMTSGFIFYLPFLFYIFFYLFIYYRIIKKINFQSRFVLILLMISFLSTGFIKYASPSENLFLQKSSYYLVCNKLNYWLNNSYQYFAALHNSNNNALTSEELELEEEFYQKNQPFQFTDKEYPLLHLDESKDVLGDFFNFNKTTPNIVLLVVEGLSRDFSGPNAYAGSFTPFLDSLSNNSLYWDNFLSTAPGTFAAHPAIEGSLPYGSKGFSLMNVLPEHLSLIKILRQNGYWTNFLIGFNTDFDNMGGFIRLQGTDFVLSKYPAKYKEMGIGPEGWSMGYPDDALYSRSFEVMDSLHKSPYLNIYHTGTTHMPYLFAQKPLYEKLFQKKIKTMNSSSSMKRTLIKCKDVLETYMFSDDCIRKFFSDYSKRKEYSNTIFIITGDHHIGSFPATCDIDSYHIPLIIYSPMLKQPKKFHSVNSHNNLAPTITALLFHHFNFPYQPKDVHWLGDVLDTCASFRNIHSMAFMSWSRAIEDYIYKDYFVSGNQLYKLTPDLLEEPYKNDSLKNFIIKLRENFKRINTYVCDSNKIFPPQEMVVNDEKQLLLDFSDTASKTIYANSSDTSLMKDFRIPQVYKYLYVEISADINLPSPKLDYHPSMRLALVDRTQTDDNFLYWAMRELSAISKYEFIPQQWNAISTKDMFTLDDYQKDKGLSFNLGIWTDKLPINFKMRNLRVKIYGVKEKN</sequence>
<gene>
    <name evidence="8" type="ORF">GALL_128040</name>
</gene>
<dbReference type="InterPro" id="IPR050448">
    <property type="entry name" value="OpgB/LTA_synthase_biosynth"/>
</dbReference>
<dbReference type="PANTHER" id="PTHR47371">
    <property type="entry name" value="LIPOTEICHOIC ACID SYNTHASE"/>
    <property type="match status" value="1"/>
</dbReference>
<evidence type="ECO:0000313" key="8">
    <source>
        <dbReference type="EMBL" id="OIR04988.1"/>
    </source>
</evidence>
<dbReference type="PANTHER" id="PTHR47371:SF3">
    <property type="entry name" value="PHOSPHOGLYCEROL TRANSFERASE I"/>
    <property type="match status" value="1"/>
</dbReference>
<evidence type="ECO:0000259" key="7">
    <source>
        <dbReference type="Pfam" id="PF00884"/>
    </source>
</evidence>
<evidence type="ECO:0000256" key="3">
    <source>
        <dbReference type="ARBA" id="ARBA00022692"/>
    </source>
</evidence>
<dbReference type="SUPFAM" id="SSF53649">
    <property type="entry name" value="Alkaline phosphatase-like"/>
    <property type="match status" value="1"/>
</dbReference>
<evidence type="ECO:0000256" key="1">
    <source>
        <dbReference type="ARBA" id="ARBA00004651"/>
    </source>
</evidence>
<comment type="subcellular location">
    <subcellularLocation>
        <location evidence="1">Cell membrane</location>
        <topology evidence="1">Multi-pass membrane protein</topology>
    </subcellularLocation>
</comment>
<feature type="transmembrane region" description="Helical" evidence="6">
    <location>
        <begin position="81"/>
        <end position="101"/>
    </location>
</feature>
<keyword evidence="2" id="KW-1003">Cell membrane</keyword>
<evidence type="ECO:0000256" key="4">
    <source>
        <dbReference type="ARBA" id="ARBA00022989"/>
    </source>
</evidence>